<dbReference type="HOGENOM" id="CLU_665814_0_0_1"/>
<feature type="compositionally biased region" description="Basic and acidic residues" evidence="1">
    <location>
        <begin position="192"/>
        <end position="203"/>
    </location>
</feature>
<feature type="region of interest" description="Disordered" evidence="1">
    <location>
        <begin position="113"/>
        <end position="213"/>
    </location>
</feature>
<keyword evidence="3" id="KW-1185">Reference proteome</keyword>
<feature type="compositionally biased region" description="Basic residues" evidence="1">
    <location>
        <begin position="182"/>
        <end position="191"/>
    </location>
</feature>
<feature type="compositionally biased region" description="Gly residues" evidence="1">
    <location>
        <begin position="119"/>
        <end position="162"/>
    </location>
</feature>
<dbReference type="OrthoDB" id="5365739at2759"/>
<feature type="region of interest" description="Disordered" evidence="1">
    <location>
        <begin position="39"/>
        <end position="99"/>
    </location>
</feature>
<dbReference type="eggNOG" id="ENOG502RS5P">
    <property type="taxonomic scope" value="Eukaryota"/>
</dbReference>
<proteinExistence type="predicted"/>
<feature type="compositionally biased region" description="Gly residues" evidence="1">
    <location>
        <begin position="169"/>
        <end position="181"/>
    </location>
</feature>
<dbReference type="STRING" id="1229662.W3WPQ9"/>
<evidence type="ECO:0000313" key="3">
    <source>
        <dbReference type="Proteomes" id="UP000030651"/>
    </source>
</evidence>
<feature type="compositionally biased region" description="Low complexity" evidence="1">
    <location>
        <begin position="69"/>
        <end position="83"/>
    </location>
</feature>
<dbReference type="RefSeq" id="XP_007840057.1">
    <property type="nucleotide sequence ID" value="XM_007841866.1"/>
</dbReference>
<dbReference type="InParanoid" id="W3WPQ9"/>
<dbReference type="Proteomes" id="UP000030651">
    <property type="component" value="Unassembled WGS sequence"/>
</dbReference>
<dbReference type="GeneID" id="19278298"/>
<sequence length="413" mass="43111">MIRHSIHNGLGRGRPELSRLSEGISASLRMFSAAQARCAEDNDGARSSSRQRSAAAGSELLSMNDKRNNTPTTPKTPAPRSSPKIISVGSAGGARTTGFTGFKKVDAKDLSKPLPGAAAPGGPGGIIRGGFRGRGGGAFPSRGGGAFPSRGGGAFPSRGGGNFAARRGGAAGGGDGQFRGGGRGRGRGRRRGGPDDRPQRSNRPDAAAMQEENEFQRFKAFGTAEDPELIEYYEAVECGVERPYQPTGPKDLLASLAGYAPAIASSPSPLAKEATIISQAVVLGGGRRYHPEAWPSPPDAWSQLKQGNGVFFPNERAKAWVNNFSKTKYQSVPKETQTAVLDAAILGKYDGPKHAELKDTIGTVRSFVKRHGTWNAAAERSIEARIKSLLPGAAQSGPAKGGQAQGKGQAKRA</sequence>
<feature type="region of interest" description="Disordered" evidence="1">
    <location>
        <begin position="389"/>
        <end position="413"/>
    </location>
</feature>
<feature type="compositionally biased region" description="Low complexity" evidence="1">
    <location>
        <begin position="45"/>
        <end position="56"/>
    </location>
</feature>
<dbReference type="KEGG" id="pfy:PFICI_13285"/>
<gene>
    <name evidence="2" type="ORF">PFICI_13285</name>
</gene>
<evidence type="ECO:0000256" key="1">
    <source>
        <dbReference type="SAM" id="MobiDB-lite"/>
    </source>
</evidence>
<dbReference type="AlphaFoldDB" id="W3WPQ9"/>
<reference evidence="3" key="1">
    <citation type="journal article" date="2015" name="BMC Genomics">
        <title>Genomic and transcriptomic analysis of the endophytic fungus Pestalotiopsis fici reveals its lifestyle and high potential for synthesis of natural products.</title>
        <authorList>
            <person name="Wang X."/>
            <person name="Zhang X."/>
            <person name="Liu L."/>
            <person name="Xiang M."/>
            <person name="Wang W."/>
            <person name="Sun X."/>
            <person name="Che Y."/>
            <person name="Guo L."/>
            <person name="Liu G."/>
            <person name="Guo L."/>
            <person name="Wang C."/>
            <person name="Yin W.B."/>
            <person name="Stadler M."/>
            <person name="Zhang X."/>
            <person name="Liu X."/>
        </authorList>
    </citation>
    <scope>NUCLEOTIDE SEQUENCE [LARGE SCALE GENOMIC DNA]</scope>
    <source>
        <strain evidence="3">W106-1 / CGMCC3.15140</strain>
    </source>
</reference>
<name>W3WPQ9_PESFW</name>
<organism evidence="2 3">
    <name type="scientific">Pestalotiopsis fici (strain W106-1 / CGMCC3.15140)</name>
    <dbReference type="NCBI Taxonomy" id="1229662"/>
    <lineage>
        <taxon>Eukaryota</taxon>
        <taxon>Fungi</taxon>
        <taxon>Dikarya</taxon>
        <taxon>Ascomycota</taxon>
        <taxon>Pezizomycotina</taxon>
        <taxon>Sordariomycetes</taxon>
        <taxon>Xylariomycetidae</taxon>
        <taxon>Amphisphaeriales</taxon>
        <taxon>Sporocadaceae</taxon>
        <taxon>Pestalotiopsis</taxon>
    </lineage>
</organism>
<evidence type="ECO:0000313" key="2">
    <source>
        <dbReference type="EMBL" id="ETS74801.1"/>
    </source>
</evidence>
<dbReference type="OMA" id="QHETPKF"/>
<protein>
    <submittedName>
        <fullName evidence="2">Uncharacterized protein</fullName>
    </submittedName>
</protein>
<dbReference type="EMBL" id="KI912119">
    <property type="protein sequence ID" value="ETS74801.1"/>
    <property type="molecule type" value="Genomic_DNA"/>
</dbReference>
<accession>W3WPQ9</accession>